<dbReference type="Pfam" id="PF00612">
    <property type="entry name" value="IQ"/>
    <property type="match status" value="1"/>
</dbReference>
<protein>
    <submittedName>
        <fullName evidence="5">Protein IQ-DOMAIN 33 isoform X1</fullName>
    </submittedName>
</protein>
<dbReference type="PROSITE" id="PS50096">
    <property type="entry name" value="IQ"/>
    <property type="match status" value="1"/>
</dbReference>
<dbReference type="Proteomes" id="UP001652660">
    <property type="component" value="Chromosome 10e"/>
</dbReference>
<dbReference type="AlphaFoldDB" id="A0A6P6UNJ2"/>
<dbReference type="GO" id="GO:0005516">
    <property type="term" value="F:calmodulin binding"/>
    <property type="evidence" value="ECO:0007669"/>
    <property type="project" value="UniProtKB-KW"/>
</dbReference>
<gene>
    <name evidence="5" type="primary">LOC113712185</name>
</gene>
<accession>A0A6P6UNJ2</accession>
<reference evidence="5" key="2">
    <citation type="submission" date="2025-08" db="UniProtKB">
        <authorList>
            <consortium name="RefSeq"/>
        </authorList>
    </citation>
    <scope>IDENTIFICATION</scope>
    <source>
        <tissue evidence="5">Leaves</tissue>
    </source>
</reference>
<dbReference type="OrthoDB" id="779903at2759"/>
<dbReference type="PANTHER" id="PTHR32295">
    <property type="entry name" value="IQ-DOMAIN 5-RELATED"/>
    <property type="match status" value="1"/>
</dbReference>
<organism evidence="4 5">
    <name type="scientific">Coffea arabica</name>
    <name type="common">Arabian coffee</name>
    <dbReference type="NCBI Taxonomy" id="13443"/>
    <lineage>
        <taxon>Eukaryota</taxon>
        <taxon>Viridiplantae</taxon>
        <taxon>Streptophyta</taxon>
        <taxon>Embryophyta</taxon>
        <taxon>Tracheophyta</taxon>
        <taxon>Spermatophyta</taxon>
        <taxon>Magnoliopsida</taxon>
        <taxon>eudicotyledons</taxon>
        <taxon>Gunneridae</taxon>
        <taxon>Pentapetalae</taxon>
        <taxon>asterids</taxon>
        <taxon>lamiids</taxon>
        <taxon>Gentianales</taxon>
        <taxon>Rubiaceae</taxon>
        <taxon>Ixoroideae</taxon>
        <taxon>Gardenieae complex</taxon>
        <taxon>Bertiereae - Coffeeae clade</taxon>
        <taxon>Coffeeae</taxon>
        <taxon>Coffea</taxon>
    </lineage>
</organism>
<evidence type="ECO:0000313" key="5">
    <source>
        <dbReference type="RefSeq" id="XP_027091292.1"/>
    </source>
</evidence>
<comment type="similarity">
    <text evidence="2">Belongs to the IQD family.</text>
</comment>
<evidence type="ECO:0000256" key="3">
    <source>
        <dbReference type="SAM" id="MobiDB-lite"/>
    </source>
</evidence>
<keyword evidence="4" id="KW-1185">Reference proteome</keyword>
<feature type="region of interest" description="Disordered" evidence="3">
    <location>
        <begin position="354"/>
        <end position="387"/>
    </location>
</feature>
<dbReference type="PANTHER" id="PTHR32295:SF15">
    <property type="entry name" value="PROTEIN IQ-DOMAIN 33"/>
    <property type="match status" value="1"/>
</dbReference>
<name>A0A6P6UNJ2_COFAR</name>
<evidence type="ECO:0000256" key="2">
    <source>
        <dbReference type="ARBA" id="ARBA00024341"/>
    </source>
</evidence>
<sequence length="387" mass="43085">MGGAKAELVRGVFFKTRSGKARDGRGRSNAVEKKGWSSVKSYLCGDECASVLGENDSASFEQLEISSVVAEENSAKTTRLCQIHSDFTEEDTASFKSSEATVTQPIIREIPGKSDKKNILNSQELWGVKQNSAYQLFQQEDAAMTIQSAFRNYLARRSSRMKVNDGKQEIIVDTAIPSPESLSSSIKVQTGDSTGTSVVDVESISLNQPMQKRVRVQVAKLQEDWDDSTVSSTISKMRIQKRIEAATRRERALAYAFAQQLRVCAKKKCTKSNSLDANMSWSWLERWMATRQPESSLVSNNACKRTKLGSCTSLSKKLMDATAEEESCGSNEVSAHIDGILVAGQRTQDRIRPAKIKSRKEYRKETTRFKQAVCKRGKGKQERFSGR</sequence>
<dbReference type="InterPro" id="IPR000048">
    <property type="entry name" value="IQ_motif_EF-hand-BS"/>
</dbReference>
<evidence type="ECO:0000256" key="1">
    <source>
        <dbReference type="ARBA" id="ARBA00022860"/>
    </source>
</evidence>
<dbReference type="GeneID" id="113712185"/>
<dbReference type="RefSeq" id="XP_027091292.1">
    <property type="nucleotide sequence ID" value="XM_027235491.2"/>
</dbReference>
<keyword evidence="1" id="KW-0112">Calmodulin-binding</keyword>
<reference evidence="4" key="1">
    <citation type="journal article" date="2025" name="Foods">
        <title>Unveiling the Microbial Signatures of Arabica Coffee Cherries: Insights into Ripeness Specific Diversity, Functional Traits, and Implications for Quality and Safety.</title>
        <authorList>
            <consortium name="RefSeq"/>
            <person name="Tenea G.N."/>
            <person name="Cifuentes V."/>
            <person name="Reyes P."/>
            <person name="Cevallos-Vallejos M."/>
        </authorList>
    </citation>
    <scope>NUCLEOTIDE SEQUENCE [LARGE SCALE GENOMIC DNA]</scope>
</reference>
<evidence type="ECO:0000313" key="4">
    <source>
        <dbReference type="Proteomes" id="UP001652660"/>
    </source>
</evidence>
<proteinExistence type="inferred from homology"/>